<reference evidence="2" key="1">
    <citation type="submission" date="2023-05" db="EMBL/GenBank/DDBJ databases">
        <authorList>
            <person name="Huff M."/>
        </authorList>
    </citation>
    <scope>NUCLEOTIDE SEQUENCE</scope>
</reference>
<organism evidence="2 3">
    <name type="scientific">Fraxinus pennsylvanica</name>
    <dbReference type="NCBI Taxonomy" id="56036"/>
    <lineage>
        <taxon>Eukaryota</taxon>
        <taxon>Viridiplantae</taxon>
        <taxon>Streptophyta</taxon>
        <taxon>Embryophyta</taxon>
        <taxon>Tracheophyta</taxon>
        <taxon>Spermatophyta</taxon>
        <taxon>Magnoliopsida</taxon>
        <taxon>eudicotyledons</taxon>
        <taxon>Gunneridae</taxon>
        <taxon>Pentapetalae</taxon>
        <taxon>asterids</taxon>
        <taxon>lamiids</taxon>
        <taxon>Lamiales</taxon>
        <taxon>Oleaceae</taxon>
        <taxon>Oleeae</taxon>
        <taxon>Fraxinus</taxon>
    </lineage>
</organism>
<accession>A0AAD2DYK2</accession>
<evidence type="ECO:0000313" key="2">
    <source>
        <dbReference type="EMBL" id="CAI9768130.1"/>
    </source>
</evidence>
<gene>
    <name evidence="2" type="ORF">FPE_LOCUS15560</name>
</gene>
<protein>
    <submittedName>
        <fullName evidence="2">Uncharacterized protein</fullName>
    </submittedName>
</protein>
<dbReference type="Proteomes" id="UP000834106">
    <property type="component" value="Chromosome 9"/>
</dbReference>
<keyword evidence="3" id="KW-1185">Reference proteome</keyword>
<evidence type="ECO:0000313" key="3">
    <source>
        <dbReference type="Proteomes" id="UP000834106"/>
    </source>
</evidence>
<dbReference type="EMBL" id="OU503044">
    <property type="protein sequence ID" value="CAI9768130.1"/>
    <property type="molecule type" value="Genomic_DNA"/>
</dbReference>
<sequence>MAQPNSKEPTSQNYKVKGSHSRSLYRPLFSTNNGLSPLSHFPCIELLAFSNYSLMEETDVTREPPVTPYFPRKNVWQGSDSLLPCKGHQRSSSDIPLRFSTMIKSSPLLVPTSG</sequence>
<feature type="region of interest" description="Disordered" evidence="1">
    <location>
        <begin position="1"/>
        <end position="20"/>
    </location>
</feature>
<name>A0AAD2DYK2_9LAMI</name>
<feature type="compositionally biased region" description="Polar residues" evidence="1">
    <location>
        <begin position="1"/>
        <end position="14"/>
    </location>
</feature>
<proteinExistence type="predicted"/>
<dbReference type="AlphaFoldDB" id="A0AAD2DYK2"/>
<evidence type="ECO:0000256" key="1">
    <source>
        <dbReference type="SAM" id="MobiDB-lite"/>
    </source>
</evidence>